<keyword evidence="3 6" id="KW-0285">Flavoprotein</keyword>
<reference evidence="9 10" key="1">
    <citation type="submission" date="2019-06" db="EMBL/GenBank/DDBJ databases">
        <title>Genome sequence of Rhodobacteraceae bacterium D4M1.</title>
        <authorList>
            <person name="Cao J."/>
        </authorList>
    </citation>
    <scope>NUCLEOTIDE SEQUENCE [LARGE SCALE GENOMIC DNA]</scope>
    <source>
        <strain evidence="9 10">D4M1</strain>
    </source>
</reference>
<sequence>MAPEAIAQAIAAGDVQGANGRALAGAYDYIVVGSGSAGSAVARRVLDGTDATVLVIEAGGPDVGVPEIDIPSAWVANIGSSRDWGYVYTPTDKVNDRSILLSRGKVLGGSSSINALVWLRGHPQDYDGWAASGAEGWDWESVLPVLRRMEDWEDGASPLRGAGGPTRVERARDLHPVAQALITSGQALGMPLIDDFNGPSMLGVGPNSMNVRDGTRDSASRAYLRPVMDSPRLTVLTGATVTRLVLEGTTCTGVEMLVAGRPVTVRAEAEVVLSAGAIDTPRLMMLSGLGRADELKALGIAPVADLPGVGRNLQEHIILGGMIHEANAPMEPFNANLEGSTFFSKSRGDLALPDLMFVSIQIPYLMPELAAANPVPPNAFTIAPGLVGMQSRGYMKMLSDRHDGPLEIQPNLLGEPADMDALVAAVELGQELAQQPGFRDLIRSPVVPKPGMTRAQKEEFVRMSCSTYFHPVGTCRMGTDAEAVVAPDLKVHGIGRLRIADASVIPNITGANTNVPSILVGERAGDFITG</sequence>
<dbReference type="GO" id="GO:0050660">
    <property type="term" value="F:flavin adenine dinucleotide binding"/>
    <property type="evidence" value="ECO:0007669"/>
    <property type="project" value="InterPro"/>
</dbReference>
<keyword evidence="10" id="KW-1185">Reference proteome</keyword>
<evidence type="ECO:0000256" key="6">
    <source>
        <dbReference type="RuleBase" id="RU003968"/>
    </source>
</evidence>
<dbReference type="AlphaFoldDB" id="A0A5B8FX88"/>
<gene>
    <name evidence="9" type="ORF">FDP22_00640</name>
</gene>
<dbReference type="EMBL" id="CP040818">
    <property type="protein sequence ID" value="QDL93526.1"/>
    <property type="molecule type" value="Genomic_DNA"/>
</dbReference>
<feature type="binding site" evidence="5">
    <location>
        <position position="241"/>
    </location>
    <ligand>
        <name>FAD</name>
        <dbReference type="ChEBI" id="CHEBI:57692"/>
    </ligand>
</feature>
<name>A0A5B8FX88_9RHOB</name>
<dbReference type="OrthoDB" id="9785276at2"/>
<dbReference type="PROSITE" id="PS00623">
    <property type="entry name" value="GMC_OXRED_1"/>
    <property type="match status" value="1"/>
</dbReference>
<organism evidence="9 10">
    <name type="scientific">Paroceanicella profunda</name>
    <dbReference type="NCBI Taxonomy" id="2579971"/>
    <lineage>
        <taxon>Bacteria</taxon>
        <taxon>Pseudomonadati</taxon>
        <taxon>Pseudomonadota</taxon>
        <taxon>Alphaproteobacteria</taxon>
        <taxon>Rhodobacterales</taxon>
        <taxon>Paracoccaceae</taxon>
        <taxon>Paroceanicella</taxon>
    </lineage>
</organism>
<feature type="domain" description="Glucose-methanol-choline oxidoreductase N-terminal" evidence="8">
    <location>
        <begin position="276"/>
        <end position="290"/>
    </location>
</feature>
<dbReference type="PANTHER" id="PTHR11552">
    <property type="entry name" value="GLUCOSE-METHANOL-CHOLINE GMC OXIDOREDUCTASE"/>
    <property type="match status" value="1"/>
</dbReference>
<dbReference type="Gene3D" id="3.30.560.10">
    <property type="entry name" value="Glucose Oxidase, domain 3"/>
    <property type="match status" value="1"/>
</dbReference>
<dbReference type="Pfam" id="PF05199">
    <property type="entry name" value="GMC_oxred_C"/>
    <property type="match status" value="1"/>
</dbReference>
<accession>A0A5B8FX88</accession>
<dbReference type="PANTHER" id="PTHR11552:SF147">
    <property type="entry name" value="CHOLINE DEHYDROGENASE, MITOCHONDRIAL"/>
    <property type="match status" value="1"/>
</dbReference>
<evidence type="ECO:0000259" key="7">
    <source>
        <dbReference type="PROSITE" id="PS00623"/>
    </source>
</evidence>
<dbReference type="KEGG" id="ppru:FDP22_00640"/>
<evidence type="ECO:0000313" key="9">
    <source>
        <dbReference type="EMBL" id="QDL93526.1"/>
    </source>
</evidence>
<feature type="domain" description="Glucose-methanol-choline oxidoreductase N-terminal" evidence="7">
    <location>
        <begin position="104"/>
        <end position="127"/>
    </location>
</feature>
<comment type="similarity">
    <text evidence="2 6">Belongs to the GMC oxidoreductase family.</text>
</comment>
<proteinExistence type="inferred from homology"/>
<dbReference type="SUPFAM" id="SSF54373">
    <property type="entry name" value="FAD-linked reductases, C-terminal domain"/>
    <property type="match status" value="1"/>
</dbReference>
<dbReference type="Gene3D" id="3.50.50.60">
    <property type="entry name" value="FAD/NAD(P)-binding domain"/>
    <property type="match status" value="1"/>
</dbReference>
<feature type="binding site" evidence="5">
    <location>
        <position position="106"/>
    </location>
    <ligand>
        <name>FAD</name>
        <dbReference type="ChEBI" id="CHEBI:57692"/>
    </ligand>
</feature>
<evidence type="ECO:0000256" key="5">
    <source>
        <dbReference type="PIRSR" id="PIRSR000137-2"/>
    </source>
</evidence>
<evidence type="ECO:0000256" key="4">
    <source>
        <dbReference type="ARBA" id="ARBA00022827"/>
    </source>
</evidence>
<dbReference type="PROSITE" id="PS00624">
    <property type="entry name" value="GMC_OXRED_2"/>
    <property type="match status" value="1"/>
</dbReference>
<dbReference type="InterPro" id="IPR036188">
    <property type="entry name" value="FAD/NAD-bd_sf"/>
</dbReference>
<dbReference type="SUPFAM" id="SSF51905">
    <property type="entry name" value="FAD/NAD(P)-binding domain"/>
    <property type="match status" value="1"/>
</dbReference>
<comment type="cofactor">
    <cofactor evidence="1 5">
        <name>FAD</name>
        <dbReference type="ChEBI" id="CHEBI:57692"/>
    </cofactor>
</comment>
<dbReference type="Proteomes" id="UP000305888">
    <property type="component" value="Chromosome"/>
</dbReference>
<feature type="binding site" evidence="5">
    <location>
        <position position="468"/>
    </location>
    <ligand>
        <name>substrate</name>
    </ligand>
</feature>
<dbReference type="PIRSF" id="PIRSF000137">
    <property type="entry name" value="Alcohol_oxidase"/>
    <property type="match status" value="1"/>
</dbReference>
<evidence type="ECO:0000313" key="10">
    <source>
        <dbReference type="Proteomes" id="UP000305888"/>
    </source>
</evidence>
<dbReference type="InterPro" id="IPR000172">
    <property type="entry name" value="GMC_OxRdtase_N"/>
</dbReference>
<dbReference type="InterPro" id="IPR007867">
    <property type="entry name" value="GMC_OxRtase_C"/>
</dbReference>
<evidence type="ECO:0000256" key="3">
    <source>
        <dbReference type="ARBA" id="ARBA00022630"/>
    </source>
</evidence>
<dbReference type="Pfam" id="PF00732">
    <property type="entry name" value="GMC_oxred_N"/>
    <property type="match status" value="1"/>
</dbReference>
<evidence type="ECO:0000256" key="1">
    <source>
        <dbReference type="ARBA" id="ARBA00001974"/>
    </source>
</evidence>
<keyword evidence="4 5" id="KW-0274">FAD</keyword>
<evidence type="ECO:0000259" key="8">
    <source>
        <dbReference type="PROSITE" id="PS00624"/>
    </source>
</evidence>
<evidence type="ECO:0000256" key="2">
    <source>
        <dbReference type="ARBA" id="ARBA00010790"/>
    </source>
</evidence>
<dbReference type="InterPro" id="IPR012132">
    <property type="entry name" value="GMC_OxRdtase"/>
</dbReference>
<protein>
    <submittedName>
        <fullName evidence="9">Choline dehydrogenase</fullName>
    </submittedName>
</protein>
<feature type="binding site" evidence="5">
    <location>
        <begin position="114"/>
        <end position="117"/>
    </location>
    <ligand>
        <name>FAD</name>
        <dbReference type="ChEBI" id="CHEBI:57692"/>
    </ligand>
</feature>
<dbReference type="GO" id="GO:0016614">
    <property type="term" value="F:oxidoreductase activity, acting on CH-OH group of donors"/>
    <property type="evidence" value="ECO:0007669"/>
    <property type="project" value="InterPro"/>
</dbReference>